<dbReference type="OrthoDB" id="108890at2"/>
<sequence length="290" mass="31916">MTGDPGLFGPFSVTWHLHADPMMWLAGVRALYLQALHPVAVRGVLQNSDFRADPWGRLMRTAEFVGVRTYGTREEAETAAARVRRVHRALRVHDPDSGRVHRVDEPELLRWIHCAEIGSYLHVVRRAGLRLTDAQADRYVAEQRRSAALVGLDEAPGSVAELEAYFAAVRPVLRAAPEALEILRFLHRPRIRPLTAPLEPVLWTPLSHVAYSALPAWARELYGRPGLSEAATTRALRVLRRAALMIPARLRWRLPSPLIPAAITRLGPAATPSARGLAAVGSAGAVPGSR</sequence>
<evidence type="ECO:0000313" key="3">
    <source>
        <dbReference type="Proteomes" id="UP000070188"/>
    </source>
</evidence>
<keyword evidence="3" id="KW-1185">Reference proteome</keyword>
<protein>
    <recommendedName>
        <fullName evidence="1">ER-bound oxygenase mpaB/mpaB'/Rubber oxygenase catalytic domain-containing protein</fullName>
    </recommendedName>
</protein>
<dbReference type="STRING" id="1469144.LI90_2582"/>
<dbReference type="PANTHER" id="PTHR36151">
    <property type="entry name" value="BLR2777 PROTEIN"/>
    <property type="match status" value="1"/>
</dbReference>
<dbReference type="PANTHER" id="PTHR36151:SF3">
    <property type="entry name" value="ER-BOUND OXYGENASE MPAB_MPAB'_RUBBER OXYGENASE CATALYTIC DOMAIN-CONTAINING PROTEIN"/>
    <property type="match status" value="1"/>
</dbReference>
<dbReference type="EMBL" id="LAXD01000001">
    <property type="protein sequence ID" value="KWX01550.1"/>
    <property type="molecule type" value="Genomic_DNA"/>
</dbReference>
<reference evidence="3" key="1">
    <citation type="submission" date="2015-04" db="EMBL/GenBank/DDBJ databases">
        <title>Physiological reanalysis, assessment of diazotrophy, and genome sequences of multiple isolates of Streptomyces thermoautotrophicus.</title>
        <authorList>
            <person name="MacKellar D.C."/>
            <person name="Lieber L."/>
            <person name="Norman J."/>
            <person name="Bolger A."/>
            <person name="Tobin C."/>
            <person name="Murray J.W."/>
            <person name="Chang R."/>
            <person name="Ford T."/>
            <person name="Nguyen P.Q."/>
            <person name="Woodward J."/>
            <person name="Permingeat H."/>
            <person name="Joshi N.S."/>
            <person name="Silver P.A."/>
            <person name="Usadel B."/>
            <person name="Rutherford A.W."/>
            <person name="Friesen M."/>
            <person name="Prell J."/>
        </authorList>
    </citation>
    <scope>NUCLEOTIDE SEQUENCE [LARGE SCALE GENOMIC DNA]</scope>
    <source>
        <strain evidence="3">H1</strain>
    </source>
</reference>
<evidence type="ECO:0000313" key="2">
    <source>
        <dbReference type="EMBL" id="KWX01550.1"/>
    </source>
</evidence>
<accession>A0A132MV18</accession>
<organism evidence="2 3">
    <name type="scientific">Carbonactinospora thermoautotrophica</name>
    <dbReference type="NCBI Taxonomy" id="1469144"/>
    <lineage>
        <taxon>Bacteria</taxon>
        <taxon>Bacillati</taxon>
        <taxon>Actinomycetota</taxon>
        <taxon>Actinomycetes</taxon>
        <taxon>Kitasatosporales</taxon>
        <taxon>Carbonactinosporaceae</taxon>
        <taxon>Carbonactinospora</taxon>
    </lineage>
</organism>
<dbReference type="GO" id="GO:0016491">
    <property type="term" value="F:oxidoreductase activity"/>
    <property type="evidence" value="ECO:0007669"/>
    <property type="project" value="InterPro"/>
</dbReference>
<gene>
    <name evidence="2" type="ORF">LI90_2582</name>
</gene>
<dbReference type="RefSeq" id="WP_066888101.1">
    <property type="nucleotide sequence ID" value="NZ_JYIJ01000018.1"/>
</dbReference>
<dbReference type="InterPro" id="IPR018713">
    <property type="entry name" value="MPAB/Lcp_cat_dom"/>
</dbReference>
<dbReference type="Pfam" id="PF09995">
    <property type="entry name" value="MPAB_Lcp_cat"/>
    <property type="match status" value="1"/>
</dbReference>
<dbReference type="Proteomes" id="UP000070188">
    <property type="component" value="Unassembled WGS sequence"/>
</dbReference>
<proteinExistence type="predicted"/>
<dbReference type="PATRIC" id="fig|1469144.10.peg.2790"/>
<dbReference type="AlphaFoldDB" id="A0A132MV18"/>
<name>A0A132MV18_9ACTN</name>
<feature type="domain" description="ER-bound oxygenase mpaB/mpaB'/Rubber oxygenase catalytic" evidence="1">
    <location>
        <begin position="15"/>
        <end position="243"/>
    </location>
</feature>
<evidence type="ECO:0000259" key="1">
    <source>
        <dbReference type="Pfam" id="PF09995"/>
    </source>
</evidence>
<comment type="caution">
    <text evidence="2">The sequence shown here is derived from an EMBL/GenBank/DDBJ whole genome shotgun (WGS) entry which is preliminary data.</text>
</comment>